<dbReference type="RefSeq" id="WP_106129028.1">
    <property type="nucleotide sequence ID" value="NZ_PVZG01000012.1"/>
</dbReference>
<evidence type="ECO:0000313" key="2">
    <source>
        <dbReference type="EMBL" id="PRY25850.1"/>
    </source>
</evidence>
<keyword evidence="3" id="KW-1185">Reference proteome</keyword>
<evidence type="ECO:0000259" key="1">
    <source>
        <dbReference type="Pfam" id="PF12680"/>
    </source>
</evidence>
<protein>
    <recommendedName>
        <fullName evidence="1">SnoaL-like domain-containing protein</fullName>
    </recommendedName>
</protein>
<dbReference type="InterPro" id="IPR037401">
    <property type="entry name" value="SnoaL-like"/>
</dbReference>
<dbReference type="Pfam" id="PF12680">
    <property type="entry name" value="SnoaL_2"/>
    <property type="match status" value="1"/>
</dbReference>
<reference evidence="2 3" key="1">
    <citation type="submission" date="2018-03" db="EMBL/GenBank/DDBJ databases">
        <title>Genomic Encyclopedia of Archaeal and Bacterial Type Strains, Phase II (KMG-II): from individual species to whole genera.</title>
        <authorList>
            <person name="Goeker M."/>
        </authorList>
    </citation>
    <scope>NUCLEOTIDE SEQUENCE [LARGE SCALE GENOMIC DNA]</scope>
    <source>
        <strain evidence="2 3">DSM 45348</strain>
    </source>
</reference>
<dbReference type="OrthoDB" id="3681559at2"/>
<evidence type="ECO:0000313" key="3">
    <source>
        <dbReference type="Proteomes" id="UP000239209"/>
    </source>
</evidence>
<feature type="domain" description="SnoaL-like" evidence="1">
    <location>
        <begin position="17"/>
        <end position="123"/>
    </location>
</feature>
<proteinExistence type="predicted"/>
<dbReference type="EMBL" id="PVZG01000012">
    <property type="protein sequence ID" value="PRY25850.1"/>
    <property type="molecule type" value="Genomic_DNA"/>
</dbReference>
<accession>A0A2T0RXH6</accession>
<comment type="caution">
    <text evidence="2">The sequence shown here is derived from an EMBL/GenBank/DDBJ whole genome shotgun (WGS) entry which is preliminary data.</text>
</comment>
<dbReference type="Proteomes" id="UP000239209">
    <property type="component" value="Unassembled WGS sequence"/>
</dbReference>
<dbReference type="AlphaFoldDB" id="A0A2T0RXH6"/>
<gene>
    <name evidence="2" type="ORF">CLV70_112216</name>
</gene>
<dbReference type="InterPro" id="IPR032710">
    <property type="entry name" value="NTF2-like_dom_sf"/>
</dbReference>
<dbReference type="SUPFAM" id="SSF54427">
    <property type="entry name" value="NTF2-like"/>
    <property type="match status" value="1"/>
</dbReference>
<dbReference type="Gene3D" id="3.10.450.50">
    <property type="match status" value="1"/>
</dbReference>
<organism evidence="2 3">
    <name type="scientific">Pseudosporangium ferrugineum</name>
    <dbReference type="NCBI Taxonomy" id="439699"/>
    <lineage>
        <taxon>Bacteria</taxon>
        <taxon>Bacillati</taxon>
        <taxon>Actinomycetota</taxon>
        <taxon>Actinomycetes</taxon>
        <taxon>Micromonosporales</taxon>
        <taxon>Micromonosporaceae</taxon>
        <taxon>Pseudosporangium</taxon>
    </lineage>
</organism>
<sequence>MDNHKTVRSGAQQAFLRHVELLGAGRGAEWAELFTEDGVLEFPYAPQGYPRRVAGRRDLLAHQEGFARTFRVEFTGVRFHETVDPALVIAELECDGVALATGRPYRQKYISLVETRDGLISRYVDYWNPQVVAEALAA</sequence>
<name>A0A2T0RXH6_9ACTN</name>